<keyword evidence="1" id="KW-1133">Transmembrane helix</keyword>
<evidence type="ECO:0000313" key="2">
    <source>
        <dbReference type="EnsemblMetazoa" id="Aqu2.1.11014_001"/>
    </source>
</evidence>
<sequence>MCSRRLGAQNVTKSYQYCSWWWTKLWMLYLEMLTRYIINSLFPLVLLNVTPVYFQNDIPVKLFLEMKIGYKVLCKH</sequence>
<dbReference type="EnsemblMetazoa" id="Aqu2.1.11014_001">
    <property type="protein sequence ID" value="Aqu2.1.11014_001"/>
    <property type="gene ID" value="Aqu2.1.11014"/>
</dbReference>
<name>A0A1X7T8Y8_AMPQE</name>
<dbReference type="AlphaFoldDB" id="A0A1X7T8Y8"/>
<protein>
    <submittedName>
        <fullName evidence="2">Uncharacterized protein</fullName>
    </submittedName>
</protein>
<proteinExistence type="predicted"/>
<dbReference type="InParanoid" id="A0A1X7T8Y8"/>
<keyword evidence="1" id="KW-0812">Transmembrane</keyword>
<evidence type="ECO:0000256" key="1">
    <source>
        <dbReference type="SAM" id="Phobius"/>
    </source>
</evidence>
<feature type="transmembrane region" description="Helical" evidence="1">
    <location>
        <begin position="36"/>
        <end position="54"/>
    </location>
</feature>
<accession>A0A1X7T8Y8</accession>
<keyword evidence="1" id="KW-0472">Membrane</keyword>
<organism evidence="2">
    <name type="scientific">Amphimedon queenslandica</name>
    <name type="common">Sponge</name>
    <dbReference type="NCBI Taxonomy" id="400682"/>
    <lineage>
        <taxon>Eukaryota</taxon>
        <taxon>Metazoa</taxon>
        <taxon>Porifera</taxon>
        <taxon>Demospongiae</taxon>
        <taxon>Heteroscleromorpha</taxon>
        <taxon>Haplosclerida</taxon>
        <taxon>Niphatidae</taxon>
        <taxon>Amphimedon</taxon>
    </lineage>
</organism>
<reference evidence="2" key="1">
    <citation type="submission" date="2017-05" db="UniProtKB">
        <authorList>
            <consortium name="EnsemblMetazoa"/>
        </authorList>
    </citation>
    <scope>IDENTIFICATION</scope>
</reference>